<keyword evidence="2" id="KW-1185">Reference proteome</keyword>
<reference evidence="1 2" key="1">
    <citation type="submission" date="2020-08" db="EMBL/GenBank/DDBJ databases">
        <title>Genomic Encyclopedia of Type Strains, Phase III (KMG-III): the genomes of soil and plant-associated and newly described type strains.</title>
        <authorList>
            <person name="Whitman W."/>
        </authorList>
    </citation>
    <scope>NUCLEOTIDE SEQUENCE [LARGE SCALE GENOMIC DNA]</scope>
    <source>
        <strain evidence="1 2">CECT 3302</strain>
    </source>
</reference>
<dbReference type="Proteomes" id="UP000577707">
    <property type="component" value="Unassembled WGS sequence"/>
</dbReference>
<gene>
    <name evidence="1" type="ORF">FHS12_001443</name>
</gene>
<dbReference type="InterPro" id="IPR010451">
    <property type="entry name" value="Acetoacetate_decarboxylase"/>
</dbReference>
<dbReference type="EMBL" id="JACHXG010000003">
    <property type="protein sequence ID" value="MBB3088502.1"/>
    <property type="molecule type" value="Genomic_DNA"/>
</dbReference>
<name>A0A7W5A2I8_9ACTN</name>
<proteinExistence type="predicted"/>
<dbReference type="RefSeq" id="WP_183543675.1">
    <property type="nucleotide sequence ID" value="NZ_BMQT01000003.1"/>
</dbReference>
<dbReference type="SUPFAM" id="SSF160104">
    <property type="entry name" value="Acetoacetate decarboxylase-like"/>
    <property type="match status" value="1"/>
</dbReference>
<dbReference type="InterPro" id="IPR023375">
    <property type="entry name" value="ADC_dom_sf"/>
</dbReference>
<dbReference type="AlphaFoldDB" id="A0A7W5A2I8"/>
<dbReference type="GO" id="GO:0047602">
    <property type="term" value="F:acetoacetate decarboxylase activity"/>
    <property type="evidence" value="ECO:0007669"/>
    <property type="project" value="UniProtKB-EC"/>
</dbReference>
<organism evidence="1 2">
    <name type="scientific">Nocardioides albus</name>
    <dbReference type="NCBI Taxonomy" id="1841"/>
    <lineage>
        <taxon>Bacteria</taxon>
        <taxon>Bacillati</taxon>
        <taxon>Actinomycetota</taxon>
        <taxon>Actinomycetes</taxon>
        <taxon>Propionibacteriales</taxon>
        <taxon>Nocardioidaceae</taxon>
        <taxon>Nocardioides</taxon>
    </lineage>
</organism>
<dbReference type="Pfam" id="PF06314">
    <property type="entry name" value="ADC"/>
    <property type="match status" value="1"/>
</dbReference>
<dbReference type="PANTHER" id="PTHR40518">
    <property type="entry name" value="ACETOACETATE DECARBOXYLASE"/>
    <property type="match status" value="1"/>
</dbReference>
<dbReference type="EC" id="4.1.1.4" evidence="1"/>
<protein>
    <submittedName>
        <fullName evidence="1">Acetoacetate decarboxylase</fullName>
        <ecNumber evidence="1">4.1.1.4</ecNumber>
    </submittedName>
</protein>
<dbReference type="Gene3D" id="2.40.400.10">
    <property type="entry name" value="Acetoacetate decarboxylase-like"/>
    <property type="match status" value="1"/>
</dbReference>
<evidence type="ECO:0000313" key="2">
    <source>
        <dbReference type="Proteomes" id="UP000577707"/>
    </source>
</evidence>
<evidence type="ECO:0000313" key="1">
    <source>
        <dbReference type="EMBL" id="MBB3088502.1"/>
    </source>
</evidence>
<comment type="caution">
    <text evidence="1">The sequence shown here is derived from an EMBL/GenBank/DDBJ whole genome shotgun (WGS) entry which is preliminary data.</text>
</comment>
<sequence>MATIATHQRVEQSIAISTRIDNRIRETYVTSYPPAPWHMHGSMWLSVYRLGHHVDERHPKGIYAVALVDYTDPSPLTYHELLSARVITASNGKKAVSVVDIWVDSPDSVAGGRTLWAIPKGLAKFSGGASTKGPLATHTWEASHDEGPIATARFSDVTQLAPRLPMKGNVEQPGIEEHPDTAWLTMDGRARLLPAHGSWNFDPDGPLAYLRDATKIGSFRGKDFEIAFG</sequence>
<dbReference type="PANTHER" id="PTHR40518:SF1">
    <property type="entry name" value="ACETOACETATE DECARBOXYLASE"/>
    <property type="match status" value="1"/>
</dbReference>
<accession>A0A7W5A2I8</accession>
<keyword evidence="1" id="KW-0456">Lyase</keyword>